<keyword evidence="3" id="KW-0547">Nucleotide-binding</keyword>
<dbReference type="PANTHER" id="PTHR43085:SF1">
    <property type="entry name" value="PSEUDOURIDINE KINASE-RELATED"/>
    <property type="match status" value="1"/>
</dbReference>
<name>A0A4R4DVT6_9PROT</name>
<dbReference type="InterPro" id="IPR002173">
    <property type="entry name" value="Carboh/pur_kinase_PfkB_CS"/>
</dbReference>
<keyword evidence="2" id="KW-0808">Transferase</keyword>
<keyword evidence="4 7" id="KW-0418">Kinase</keyword>
<evidence type="ECO:0000256" key="2">
    <source>
        <dbReference type="ARBA" id="ARBA00022679"/>
    </source>
</evidence>
<evidence type="ECO:0000259" key="6">
    <source>
        <dbReference type="Pfam" id="PF00294"/>
    </source>
</evidence>
<comment type="caution">
    <text evidence="7">The sequence shown here is derived from an EMBL/GenBank/DDBJ whole genome shotgun (WGS) entry which is preliminary data.</text>
</comment>
<dbReference type="PROSITE" id="PS00584">
    <property type="entry name" value="PFKB_KINASES_2"/>
    <property type="match status" value="1"/>
</dbReference>
<dbReference type="Pfam" id="PF00294">
    <property type="entry name" value="PfkB"/>
    <property type="match status" value="1"/>
</dbReference>
<sequence length="314" mass="33607">MYTLDSITFGEAMALFVAEEPGDLAAVERFTRRLAGAETNVAVGLARLGLRSGWVSRLGRDSFGRFVRASLAREGVDCSHVADDPHHPTGFMLKTKATDGSDPAIEYFRRGSAASHLSPLDFDERHFLGSRHMHATGIAPALSPSAMEFALHALEVMGRAGRTISFDPNLRPMLWPSTEVMVERINHLASKATWVLPGLREGLVLTGRAEPRDIAAFYLDRGAELVAVKLGVEGAYVRTPTLEALVPAVRVPRVVDTVGAGDGFAAGLISALLEGLPVEEAVMRGNRVGAFAIQVVGDMDGLPTRAQLDATVLA</sequence>
<dbReference type="PANTHER" id="PTHR43085">
    <property type="entry name" value="HEXOKINASE FAMILY MEMBER"/>
    <property type="match status" value="1"/>
</dbReference>
<dbReference type="CDD" id="cd01166">
    <property type="entry name" value="KdgK"/>
    <property type="match status" value="1"/>
</dbReference>
<feature type="domain" description="Carbohydrate kinase PfkB" evidence="6">
    <location>
        <begin position="7"/>
        <end position="304"/>
    </location>
</feature>
<dbReference type="GO" id="GO:0016301">
    <property type="term" value="F:kinase activity"/>
    <property type="evidence" value="ECO:0007669"/>
    <property type="project" value="UniProtKB-KW"/>
</dbReference>
<dbReference type="InterPro" id="IPR011611">
    <property type="entry name" value="PfkB_dom"/>
</dbReference>
<reference evidence="7 8" key="1">
    <citation type="submission" date="2019-03" db="EMBL/GenBank/DDBJ databases">
        <title>Paracraurococcus aquatilis NE82 genome sequence.</title>
        <authorList>
            <person name="Zhao Y."/>
            <person name="Du Z."/>
        </authorList>
    </citation>
    <scope>NUCLEOTIDE SEQUENCE [LARGE SCALE GENOMIC DNA]</scope>
    <source>
        <strain evidence="7 8">NE82</strain>
    </source>
</reference>
<proteinExistence type="inferred from homology"/>
<accession>A0A4R4DVT6</accession>
<dbReference type="SUPFAM" id="SSF53613">
    <property type="entry name" value="Ribokinase-like"/>
    <property type="match status" value="1"/>
</dbReference>
<dbReference type="GO" id="GO:0005524">
    <property type="term" value="F:ATP binding"/>
    <property type="evidence" value="ECO:0007669"/>
    <property type="project" value="UniProtKB-KW"/>
</dbReference>
<dbReference type="Gene3D" id="3.40.1190.20">
    <property type="match status" value="1"/>
</dbReference>
<evidence type="ECO:0000256" key="1">
    <source>
        <dbReference type="ARBA" id="ARBA00010688"/>
    </source>
</evidence>
<dbReference type="RefSeq" id="WP_132285334.1">
    <property type="nucleotide sequence ID" value="NZ_SKBM01000004.1"/>
</dbReference>
<evidence type="ECO:0000256" key="5">
    <source>
        <dbReference type="ARBA" id="ARBA00022840"/>
    </source>
</evidence>
<dbReference type="InterPro" id="IPR029056">
    <property type="entry name" value="Ribokinase-like"/>
</dbReference>
<dbReference type="InterPro" id="IPR050306">
    <property type="entry name" value="PfkB_Carbo_kinase"/>
</dbReference>
<evidence type="ECO:0000256" key="4">
    <source>
        <dbReference type="ARBA" id="ARBA00022777"/>
    </source>
</evidence>
<keyword evidence="5" id="KW-0067">ATP-binding</keyword>
<comment type="similarity">
    <text evidence="1">Belongs to the carbohydrate kinase PfkB family.</text>
</comment>
<evidence type="ECO:0000313" key="7">
    <source>
        <dbReference type="EMBL" id="TCZ64791.1"/>
    </source>
</evidence>
<evidence type="ECO:0000313" key="8">
    <source>
        <dbReference type="Proteomes" id="UP000295023"/>
    </source>
</evidence>
<dbReference type="OrthoDB" id="9792663at2"/>
<gene>
    <name evidence="7" type="ORF">EXY23_05270</name>
</gene>
<organism evidence="7 8">
    <name type="scientific">Roseicella aquatilis</name>
    <dbReference type="NCBI Taxonomy" id="2527868"/>
    <lineage>
        <taxon>Bacteria</taxon>
        <taxon>Pseudomonadati</taxon>
        <taxon>Pseudomonadota</taxon>
        <taxon>Alphaproteobacteria</taxon>
        <taxon>Acetobacterales</taxon>
        <taxon>Roseomonadaceae</taxon>
        <taxon>Roseicella</taxon>
    </lineage>
</organism>
<dbReference type="EMBL" id="SKBM01000004">
    <property type="protein sequence ID" value="TCZ64791.1"/>
    <property type="molecule type" value="Genomic_DNA"/>
</dbReference>
<protein>
    <submittedName>
        <fullName evidence="7">Sugar kinase</fullName>
    </submittedName>
</protein>
<dbReference type="AlphaFoldDB" id="A0A4R4DVT6"/>
<dbReference type="Proteomes" id="UP000295023">
    <property type="component" value="Unassembled WGS sequence"/>
</dbReference>
<evidence type="ECO:0000256" key="3">
    <source>
        <dbReference type="ARBA" id="ARBA00022741"/>
    </source>
</evidence>
<keyword evidence="8" id="KW-1185">Reference proteome</keyword>